<feature type="compositionally biased region" description="Basic and acidic residues" evidence="8">
    <location>
        <begin position="470"/>
        <end position="499"/>
    </location>
</feature>
<reference evidence="11 12" key="1">
    <citation type="journal article" date="2019" name="New Phytol.">
        <title>Comparative genomics reveals unique wood-decay strategies and fruiting body development in the Schizophyllaceae.</title>
        <authorList>
            <person name="Almasi E."/>
            <person name="Sahu N."/>
            <person name="Krizsan K."/>
            <person name="Balint B."/>
            <person name="Kovacs G.M."/>
            <person name="Kiss B."/>
            <person name="Cseklye J."/>
            <person name="Drula E."/>
            <person name="Henrissat B."/>
            <person name="Nagy I."/>
            <person name="Chovatia M."/>
            <person name="Adam C."/>
            <person name="LaButti K."/>
            <person name="Lipzen A."/>
            <person name="Riley R."/>
            <person name="Grigoriev I.V."/>
            <person name="Nagy L.G."/>
        </authorList>
    </citation>
    <scope>NUCLEOTIDE SEQUENCE [LARGE SCALE GENOMIC DNA]</scope>
    <source>
        <strain evidence="11 12">NL-1724</strain>
    </source>
</reference>
<proteinExistence type="inferred from homology"/>
<evidence type="ECO:0000256" key="8">
    <source>
        <dbReference type="SAM" id="MobiDB-lite"/>
    </source>
</evidence>
<evidence type="ECO:0000256" key="6">
    <source>
        <dbReference type="ARBA" id="ARBA00023065"/>
    </source>
</evidence>
<dbReference type="GO" id="GO:0005794">
    <property type="term" value="C:Golgi apparatus"/>
    <property type="evidence" value="ECO:0007669"/>
    <property type="project" value="TreeGrafter"/>
</dbReference>
<gene>
    <name evidence="11" type="ORF">BD626DRAFT_487931</name>
</gene>
<dbReference type="GO" id="GO:0005385">
    <property type="term" value="F:zinc ion transmembrane transporter activity"/>
    <property type="evidence" value="ECO:0007669"/>
    <property type="project" value="InterPro"/>
</dbReference>
<keyword evidence="5 9" id="KW-1133">Transmembrane helix</keyword>
<dbReference type="InterPro" id="IPR027469">
    <property type="entry name" value="Cation_efflux_TMD_sf"/>
</dbReference>
<dbReference type="AlphaFoldDB" id="A0A550CK75"/>
<feature type="compositionally biased region" description="Polar residues" evidence="8">
    <location>
        <begin position="680"/>
        <end position="691"/>
    </location>
</feature>
<dbReference type="PANTHER" id="PTHR45755">
    <property type="match status" value="1"/>
</dbReference>
<dbReference type="GO" id="GO:0016020">
    <property type="term" value="C:membrane"/>
    <property type="evidence" value="ECO:0007669"/>
    <property type="project" value="UniProtKB-SubCell"/>
</dbReference>
<evidence type="ECO:0000256" key="2">
    <source>
        <dbReference type="ARBA" id="ARBA00008873"/>
    </source>
</evidence>
<feature type="compositionally biased region" description="Basic and acidic residues" evidence="8">
    <location>
        <begin position="574"/>
        <end position="654"/>
    </location>
</feature>
<feature type="compositionally biased region" description="Low complexity" evidence="8">
    <location>
        <begin position="562"/>
        <end position="573"/>
    </location>
</feature>
<feature type="transmembrane region" description="Helical" evidence="9">
    <location>
        <begin position="439"/>
        <end position="458"/>
    </location>
</feature>
<dbReference type="FunFam" id="1.20.1510.10:FF:000033">
    <property type="entry name" value="Unplaced genomic scaffold supercont1.9, whole genome shotgun sequence"/>
    <property type="match status" value="1"/>
</dbReference>
<evidence type="ECO:0000256" key="5">
    <source>
        <dbReference type="ARBA" id="ARBA00022989"/>
    </source>
</evidence>
<evidence type="ECO:0000259" key="10">
    <source>
        <dbReference type="Pfam" id="PF01545"/>
    </source>
</evidence>
<dbReference type="Proteomes" id="UP000320762">
    <property type="component" value="Unassembled WGS sequence"/>
</dbReference>
<feature type="compositionally biased region" description="Basic and acidic residues" evidence="8">
    <location>
        <begin position="508"/>
        <end position="532"/>
    </location>
</feature>
<feature type="transmembrane region" description="Helical" evidence="9">
    <location>
        <begin position="743"/>
        <end position="769"/>
    </location>
</feature>
<feature type="transmembrane region" description="Helical" evidence="9">
    <location>
        <begin position="337"/>
        <end position="356"/>
    </location>
</feature>
<dbReference type="InterPro" id="IPR045316">
    <property type="entry name" value="Msc2-like"/>
</dbReference>
<feature type="transmembrane region" description="Helical" evidence="9">
    <location>
        <begin position="89"/>
        <end position="111"/>
    </location>
</feature>
<dbReference type="EMBL" id="VDMD01000005">
    <property type="protein sequence ID" value="TRM65177.1"/>
    <property type="molecule type" value="Genomic_DNA"/>
</dbReference>
<dbReference type="Gene3D" id="1.20.1510.10">
    <property type="entry name" value="Cation efflux protein transmembrane domain"/>
    <property type="match status" value="2"/>
</dbReference>
<feature type="domain" description="Cation efflux protein transmembrane" evidence="10">
    <location>
        <begin position="337"/>
        <end position="469"/>
    </location>
</feature>
<dbReference type="STRING" id="97359.A0A550CK75"/>
<feature type="transmembrane region" description="Helical" evidence="9">
    <location>
        <begin position="195"/>
        <end position="214"/>
    </location>
</feature>
<evidence type="ECO:0000313" key="11">
    <source>
        <dbReference type="EMBL" id="TRM65177.1"/>
    </source>
</evidence>
<dbReference type="SUPFAM" id="SSF161111">
    <property type="entry name" value="Cation efflux protein transmembrane domain-like"/>
    <property type="match status" value="2"/>
</dbReference>
<protein>
    <recommendedName>
        <fullName evidence="10">Cation efflux protein transmembrane domain-containing protein</fullName>
    </recommendedName>
</protein>
<keyword evidence="3" id="KW-0813">Transport</keyword>
<feature type="domain" description="Cation efflux protein transmembrane" evidence="10">
    <location>
        <begin position="729"/>
        <end position="800"/>
    </location>
</feature>
<feature type="transmembrane region" description="Helical" evidence="9">
    <location>
        <begin position="226"/>
        <end position="250"/>
    </location>
</feature>
<dbReference type="InterPro" id="IPR058533">
    <property type="entry name" value="Cation_efflux_TM"/>
</dbReference>
<sequence>MPTPDARTRSTVSLSPKAFSKSIPSRHLPQIFLSNVLYAFALYAGKEWLLEFDVGVFWVLMRVLACGGVGVLVWEGRTGQLAKRNSIEWSVLGMASLLLFVQQASLFTALYRLSSMRVAMYCLFPTFWTDASSSTIKLLTAATGIAVSVLTDSQLSWDGFHRILPGYGALVLHAAASTGFEHTLQVLSPSVGTRFAIAASVLGASAFALPLYVFRMVVLDFPSTPVLPLLSLAVLPMLAYSILFLTPMTARSLKTISLTPQHFLLSFPSTCVVGALLGPLAFNQSPQWTDIVIATCLFYGLFPRSVESLTRPPQTPTTRLLRSYIKSILANPESRKIFYFLMLNLCYMLVQMLYGVWTNSLGLISDAIHMAFDCMAIGVGLFASVMATWEPNERFTYGYARIETLSGFANGIFLILISIFIIFEAIQRILEPPEMNTNQLLFVSSLGLGVNLFGMFAMGGHAHHHHGHSHGHDHGHSHGHDHGSHSHSHDEGIEHSHDHGHNHHGHAHSHDDHGHPHSHGHGHDHESCDHGSHAFPAPPVLMCEPATPSLASPPPLHKHSSHGSQHAHSSSDSLHSHGHSESLHDHTHSHEHAHDGDDHHHHHHEGEDCTHHSQEDEHGHDHAHEHDHGQEHDHSHKHDDGHGHAHEMHAKTDSPARPTSLKRQFTGPAIKTKPEHFRTPSPSLSIPSSNGAPKHSHARKATLSAINPALASLQESPALSGSSGGGHHHHHDHEGHSHNMRGVFLHVMADTLGSVGVILSTLLIQFYGWTGFDPIASLFIAVLIAASVVPLVIDTGKVLCLDVGDREAAISEALSELHSLDGLAGYSSPRFWPKDAATYIGSIHLQLAPSAASFDPTLPYSSRGATYARIDRVVERVDALLKRRISGLEELVIQVEGGGAP</sequence>
<dbReference type="Pfam" id="PF01545">
    <property type="entry name" value="Cation_efflux"/>
    <property type="match status" value="2"/>
</dbReference>
<evidence type="ECO:0000256" key="1">
    <source>
        <dbReference type="ARBA" id="ARBA00004141"/>
    </source>
</evidence>
<dbReference type="GO" id="GO:0006882">
    <property type="term" value="P:intracellular zinc ion homeostasis"/>
    <property type="evidence" value="ECO:0007669"/>
    <property type="project" value="InterPro"/>
</dbReference>
<feature type="transmembrane region" description="Helical" evidence="9">
    <location>
        <begin position="262"/>
        <end position="282"/>
    </location>
</feature>
<feature type="region of interest" description="Disordered" evidence="8">
    <location>
        <begin position="715"/>
        <end position="737"/>
    </location>
</feature>
<evidence type="ECO:0000313" key="12">
    <source>
        <dbReference type="Proteomes" id="UP000320762"/>
    </source>
</evidence>
<dbReference type="GO" id="GO:0031410">
    <property type="term" value="C:cytoplasmic vesicle"/>
    <property type="evidence" value="ECO:0007669"/>
    <property type="project" value="TreeGrafter"/>
</dbReference>
<evidence type="ECO:0000256" key="7">
    <source>
        <dbReference type="ARBA" id="ARBA00023136"/>
    </source>
</evidence>
<feature type="transmembrane region" description="Helical" evidence="9">
    <location>
        <begin position="56"/>
        <end position="74"/>
    </location>
</feature>
<comment type="similarity">
    <text evidence="2">Belongs to the cation diffusion facilitator (CDF) transporter (TC 2.A.4) family. SLC30A subfamily.</text>
</comment>
<keyword evidence="12" id="KW-1185">Reference proteome</keyword>
<dbReference type="PANTHER" id="PTHR45755:SF4">
    <property type="entry name" value="ZINC TRANSPORTER 7"/>
    <property type="match status" value="1"/>
</dbReference>
<dbReference type="GO" id="GO:1904257">
    <property type="term" value="P:zinc ion import into Golgi lumen"/>
    <property type="evidence" value="ECO:0007669"/>
    <property type="project" value="TreeGrafter"/>
</dbReference>
<keyword evidence="6" id="KW-0406">Ion transport</keyword>
<keyword evidence="7 9" id="KW-0472">Membrane</keyword>
<feature type="transmembrane region" description="Helical" evidence="9">
    <location>
        <begin position="27"/>
        <end position="44"/>
    </location>
</feature>
<evidence type="ECO:0000256" key="4">
    <source>
        <dbReference type="ARBA" id="ARBA00022692"/>
    </source>
</evidence>
<dbReference type="NCBIfam" id="TIGR01297">
    <property type="entry name" value="CDF"/>
    <property type="match status" value="1"/>
</dbReference>
<feature type="transmembrane region" description="Helical" evidence="9">
    <location>
        <begin position="368"/>
        <end position="387"/>
    </location>
</feature>
<keyword evidence="4 9" id="KW-0812">Transmembrane</keyword>
<feature type="transmembrane region" description="Helical" evidence="9">
    <location>
        <begin position="775"/>
        <end position="793"/>
    </location>
</feature>
<comment type="subcellular location">
    <subcellularLocation>
        <location evidence="1">Membrane</location>
        <topology evidence="1">Multi-pass membrane protein</topology>
    </subcellularLocation>
</comment>
<organism evidence="11 12">
    <name type="scientific">Schizophyllum amplum</name>
    <dbReference type="NCBI Taxonomy" id="97359"/>
    <lineage>
        <taxon>Eukaryota</taxon>
        <taxon>Fungi</taxon>
        <taxon>Dikarya</taxon>
        <taxon>Basidiomycota</taxon>
        <taxon>Agaricomycotina</taxon>
        <taxon>Agaricomycetes</taxon>
        <taxon>Agaricomycetidae</taxon>
        <taxon>Agaricales</taxon>
        <taxon>Schizophyllaceae</taxon>
        <taxon>Schizophyllum</taxon>
    </lineage>
</organism>
<evidence type="ECO:0000256" key="9">
    <source>
        <dbReference type="SAM" id="Phobius"/>
    </source>
</evidence>
<dbReference type="OrthoDB" id="78669at2759"/>
<feature type="region of interest" description="Disordered" evidence="8">
    <location>
        <begin position="463"/>
        <end position="700"/>
    </location>
</feature>
<dbReference type="InterPro" id="IPR002524">
    <property type="entry name" value="Cation_efflux"/>
</dbReference>
<accession>A0A550CK75</accession>
<comment type="caution">
    <text evidence="11">The sequence shown here is derived from an EMBL/GenBank/DDBJ whole genome shotgun (WGS) entry which is preliminary data.</text>
</comment>
<name>A0A550CK75_9AGAR</name>
<evidence type="ECO:0000256" key="3">
    <source>
        <dbReference type="ARBA" id="ARBA00022448"/>
    </source>
</evidence>
<feature type="transmembrane region" description="Helical" evidence="9">
    <location>
        <begin position="408"/>
        <end position="427"/>
    </location>
</feature>